<dbReference type="InterPro" id="IPR011010">
    <property type="entry name" value="DNA_brk_join_enz"/>
</dbReference>
<dbReference type="SUPFAM" id="SSF47823">
    <property type="entry name" value="lambda integrase-like, N-terminal domain"/>
    <property type="match status" value="1"/>
</dbReference>
<sequence length="329" mass="36148">MTVLVGQIVDSVLAPSAQKQEPLWKRELRGEMAILQPSVQELVWAWLSRQRSPHTGAAYGRDLREWLAFCNQFDLDPLTVDVGHGDVYARSLQVRGLSARSAARKLAAVSSWYTYLVRRRAIRVNEFAGANRPEINRKESKTVGLTETEAAALIRAAMNDHGPRRLRTAAIIGLLLSVGPRVAEVVALELGSLGYERGMRTVRIVGKGGKIRTRQLPAEAADVVDAYLVERGDAPGPLFVTASGKALSARDVASLVRRIAIQAGLFKPERVTPHTLRHTFATLAEERGSSVREIQDALGHESTATTEIYLHAPKRLESDPSVKVAKVLW</sequence>
<proteinExistence type="inferred from homology"/>
<evidence type="ECO:0000256" key="2">
    <source>
        <dbReference type="ARBA" id="ARBA00022908"/>
    </source>
</evidence>
<dbReference type="PROSITE" id="PS51898">
    <property type="entry name" value="TYR_RECOMBINASE"/>
    <property type="match status" value="1"/>
</dbReference>
<comment type="similarity">
    <text evidence="1">Belongs to the 'phage' integrase family.</text>
</comment>
<dbReference type="Pfam" id="PF02899">
    <property type="entry name" value="Phage_int_SAM_1"/>
    <property type="match status" value="1"/>
</dbReference>
<dbReference type="InterPro" id="IPR002104">
    <property type="entry name" value="Integrase_catalytic"/>
</dbReference>
<feature type="domain" description="Tyr recombinase" evidence="6">
    <location>
        <begin position="140"/>
        <end position="324"/>
    </location>
</feature>
<dbReference type="Proteomes" id="UP001596514">
    <property type="component" value="Unassembled WGS sequence"/>
</dbReference>
<dbReference type="PANTHER" id="PTHR30349:SF64">
    <property type="entry name" value="PROPHAGE INTEGRASE INTD-RELATED"/>
    <property type="match status" value="1"/>
</dbReference>
<evidence type="ECO:0000313" key="8">
    <source>
        <dbReference type="EMBL" id="MFC7603626.1"/>
    </source>
</evidence>
<dbReference type="SUPFAM" id="SSF56349">
    <property type="entry name" value="DNA breaking-rejoining enzymes"/>
    <property type="match status" value="1"/>
</dbReference>
<evidence type="ECO:0000259" key="6">
    <source>
        <dbReference type="PROSITE" id="PS51898"/>
    </source>
</evidence>
<protein>
    <submittedName>
        <fullName evidence="8">Tyrosine-type recombinase/integrase</fullName>
    </submittedName>
</protein>
<reference evidence="9" key="1">
    <citation type="journal article" date="2019" name="Int. J. Syst. Evol. Microbiol.">
        <title>The Global Catalogue of Microorganisms (GCM) 10K type strain sequencing project: providing services to taxonomists for standard genome sequencing and annotation.</title>
        <authorList>
            <consortium name="The Broad Institute Genomics Platform"/>
            <consortium name="The Broad Institute Genome Sequencing Center for Infectious Disease"/>
            <person name="Wu L."/>
            <person name="Ma J."/>
        </authorList>
    </citation>
    <scope>NUCLEOTIDE SEQUENCE [LARGE SCALE GENOMIC DNA]</scope>
    <source>
        <strain evidence="9">JCM 10083</strain>
    </source>
</reference>
<evidence type="ECO:0000256" key="4">
    <source>
        <dbReference type="ARBA" id="ARBA00023172"/>
    </source>
</evidence>
<dbReference type="Pfam" id="PF00589">
    <property type="entry name" value="Phage_integrase"/>
    <property type="match status" value="1"/>
</dbReference>
<dbReference type="Gene3D" id="1.10.443.10">
    <property type="entry name" value="Intergrase catalytic core"/>
    <property type="match status" value="1"/>
</dbReference>
<keyword evidence="3 5" id="KW-0238">DNA-binding</keyword>
<dbReference type="InterPro" id="IPR010998">
    <property type="entry name" value="Integrase_recombinase_N"/>
</dbReference>
<evidence type="ECO:0000256" key="1">
    <source>
        <dbReference type="ARBA" id="ARBA00008857"/>
    </source>
</evidence>
<accession>A0ABW2T5V4</accession>
<dbReference type="InterPro" id="IPR013762">
    <property type="entry name" value="Integrase-like_cat_sf"/>
</dbReference>
<dbReference type="InterPro" id="IPR050090">
    <property type="entry name" value="Tyrosine_recombinase_XerCD"/>
</dbReference>
<dbReference type="Gene3D" id="1.10.150.130">
    <property type="match status" value="1"/>
</dbReference>
<keyword evidence="9" id="KW-1185">Reference proteome</keyword>
<feature type="domain" description="Core-binding (CB)" evidence="7">
    <location>
        <begin position="37"/>
        <end position="117"/>
    </location>
</feature>
<dbReference type="PROSITE" id="PS51900">
    <property type="entry name" value="CB"/>
    <property type="match status" value="1"/>
</dbReference>
<evidence type="ECO:0000313" key="9">
    <source>
        <dbReference type="Proteomes" id="UP001596514"/>
    </source>
</evidence>
<dbReference type="EMBL" id="JBHTEE010000001">
    <property type="protein sequence ID" value="MFC7603626.1"/>
    <property type="molecule type" value="Genomic_DNA"/>
</dbReference>
<dbReference type="RefSeq" id="WP_343982155.1">
    <property type="nucleotide sequence ID" value="NZ_BAAAGK010000233.1"/>
</dbReference>
<evidence type="ECO:0000256" key="5">
    <source>
        <dbReference type="PROSITE-ProRule" id="PRU01248"/>
    </source>
</evidence>
<dbReference type="InterPro" id="IPR044068">
    <property type="entry name" value="CB"/>
</dbReference>
<keyword evidence="4" id="KW-0233">DNA recombination</keyword>
<dbReference type="InterPro" id="IPR004107">
    <property type="entry name" value="Integrase_SAM-like_N"/>
</dbReference>
<evidence type="ECO:0000256" key="3">
    <source>
        <dbReference type="ARBA" id="ARBA00023125"/>
    </source>
</evidence>
<comment type="caution">
    <text evidence="8">The sequence shown here is derived from an EMBL/GenBank/DDBJ whole genome shotgun (WGS) entry which is preliminary data.</text>
</comment>
<gene>
    <name evidence="8" type="ORF">ACFQVD_26280</name>
</gene>
<keyword evidence="2" id="KW-0229">DNA integration</keyword>
<dbReference type="PANTHER" id="PTHR30349">
    <property type="entry name" value="PHAGE INTEGRASE-RELATED"/>
    <property type="match status" value="1"/>
</dbReference>
<evidence type="ECO:0000259" key="7">
    <source>
        <dbReference type="PROSITE" id="PS51900"/>
    </source>
</evidence>
<organism evidence="8 9">
    <name type="scientific">Streptosporangium amethystogenes subsp. fukuiense</name>
    <dbReference type="NCBI Taxonomy" id="698418"/>
    <lineage>
        <taxon>Bacteria</taxon>
        <taxon>Bacillati</taxon>
        <taxon>Actinomycetota</taxon>
        <taxon>Actinomycetes</taxon>
        <taxon>Streptosporangiales</taxon>
        <taxon>Streptosporangiaceae</taxon>
        <taxon>Streptosporangium</taxon>
    </lineage>
</organism>
<name>A0ABW2T5V4_9ACTN</name>